<sequence length="98" mass="10901">MDTPCFQGVSSVYAAKLGDFCLNGLLVAIDRNFKQPIYQAGGKQRIDRWDPPLGNQPYNTPDNTGDNSSPTNNRRLAVIRQFPRRASLIQKYGDENAG</sequence>
<dbReference type="AlphaFoldDB" id="A0A377PEC3"/>
<reference evidence="2 3" key="1">
    <citation type="submission" date="2018-06" db="EMBL/GenBank/DDBJ databases">
        <authorList>
            <consortium name="Pathogen Informatics"/>
            <person name="Doyle S."/>
        </authorList>
    </citation>
    <scope>NUCLEOTIDE SEQUENCE [LARGE SCALE GENOMIC DNA]</scope>
    <source>
        <strain evidence="2 3">NCTC8105</strain>
    </source>
</reference>
<name>A0A377PEC3_HAFAL</name>
<evidence type="ECO:0000256" key="1">
    <source>
        <dbReference type="SAM" id="MobiDB-lite"/>
    </source>
</evidence>
<proteinExistence type="predicted"/>
<dbReference type="Proteomes" id="UP000254821">
    <property type="component" value="Unassembled WGS sequence"/>
</dbReference>
<feature type="region of interest" description="Disordered" evidence="1">
    <location>
        <begin position="44"/>
        <end position="75"/>
    </location>
</feature>
<feature type="compositionally biased region" description="Polar residues" evidence="1">
    <location>
        <begin position="56"/>
        <end position="74"/>
    </location>
</feature>
<evidence type="ECO:0000313" key="2">
    <source>
        <dbReference type="EMBL" id="STQ78610.1"/>
    </source>
</evidence>
<gene>
    <name evidence="2" type="ORF">NCTC8105_00643</name>
</gene>
<protein>
    <submittedName>
        <fullName evidence="2">Uncharacterized protein</fullName>
    </submittedName>
</protein>
<organism evidence="2 3">
    <name type="scientific">Hafnia alvei</name>
    <dbReference type="NCBI Taxonomy" id="569"/>
    <lineage>
        <taxon>Bacteria</taxon>
        <taxon>Pseudomonadati</taxon>
        <taxon>Pseudomonadota</taxon>
        <taxon>Gammaproteobacteria</taxon>
        <taxon>Enterobacterales</taxon>
        <taxon>Hafniaceae</taxon>
        <taxon>Hafnia</taxon>
    </lineage>
</organism>
<accession>A0A377PEC3</accession>
<dbReference type="EMBL" id="UGHP01000001">
    <property type="protein sequence ID" value="STQ78610.1"/>
    <property type="molecule type" value="Genomic_DNA"/>
</dbReference>
<evidence type="ECO:0000313" key="3">
    <source>
        <dbReference type="Proteomes" id="UP000254821"/>
    </source>
</evidence>